<dbReference type="Gene3D" id="2.40.10.500">
    <property type="match status" value="1"/>
</dbReference>
<dbReference type="AlphaFoldDB" id="E6QIV2"/>
<evidence type="ECO:0008006" key="2">
    <source>
        <dbReference type="Google" id="ProtNLM"/>
    </source>
</evidence>
<gene>
    <name evidence="1" type="ORF">CARN6_0490</name>
</gene>
<sequence>MCRRVKYKCRDNIYCSIRNIIGLILLVLSSAAYVKAQVAVIGTQSVIPQSQTASPYGVVVDSAGNLYVSDTQKGEILCFSSTGTACGIPFPISSGQSSPKSSVESVSSG</sequence>
<dbReference type="EMBL" id="CABQ01000074">
    <property type="protein sequence ID" value="CBI07168.1"/>
    <property type="molecule type" value="Genomic_DNA"/>
</dbReference>
<comment type="caution">
    <text evidence="1">The sequence shown here is derived from an EMBL/GenBank/DDBJ whole genome shotgun (WGS) entry which is preliminary data.</text>
</comment>
<accession>E6QIV2</accession>
<name>E6QIV2_9ZZZZ</name>
<reference evidence="1" key="1">
    <citation type="submission" date="2009-10" db="EMBL/GenBank/DDBJ databases">
        <title>Diversity of trophic interactions inside an arsenic-rich microbial ecosystem.</title>
        <authorList>
            <person name="Bertin P.N."/>
            <person name="Heinrich-Salmeron A."/>
            <person name="Pelletier E."/>
            <person name="Goulhen-Chollet F."/>
            <person name="Arsene-Ploetze F."/>
            <person name="Gallien S."/>
            <person name="Calteau A."/>
            <person name="Vallenet D."/>
            <person name="Casiot C."/>
            <person name="Chane-Woon-Ming B."/>
            <person name="Giloteaux L."/>
            <person name="Barakat M."/>
            <person name="Bonnefoy V."/>
            <person name="Bruneel O."/>
            <person name="Chandler M."/>
            <person name="Cleiss J."/>
            <person name="Duran R."/>
            <person name="Elbaz-Poulichet F."/>
            <person name="Fonknechten N."/>
            <person name="Lauga B."/>
            <person name="Mornico D."/>
            <person name="Ortet P."/>
            <person name="Schaeffer C."/>
            <person name="Siguier P."/>
            <person name="Alexander Thil Smith A."/>
            <person name="Van Dorsselaer A."/>
            <person name="Weissenbach J."/>
            <person name="Medigue C."/>
            <person name="Le Paslier D."/>
        </authorList>
    </citation>
    <scope>NUCLEOTIDE SEQUENCE</scope>
</reference>
<dbReference type="SUPFAM" id="SSF101898">
    <property type="entry name" value="NHL repeat"/>
    <property type="match status" value="1"/>
</dbReference>
<protein>
    <recommendedName>
        <fullName evidence="2">NHL repeat protein</fullName>
    </recommendedName>
</protein>
<organism evidence="1">
    <name type="scientific">mine drainage metagenome</name>
    <dbReference type="NCBI Taxonomy" id="410659"/>
    <lineage>
        <taxon>unclassified sequences</taxon>
        <taxon>metagenomes</taxon>
        <taxon>ecological metagenomes</taxon>
    </lineage>
</organism>
<evidence type="ECO:0000313" key="1">
    <source>
        <dbReference type="EMBL" id="CBI07168.1"/>
    </source>
</evidence>
<proteinExistence type="predicted"/>